<reference evidence="2 3" key="1">
    <citation type="submission" date="2019-07" db="EMBL/GenBank/DDBJ databases">
        <title>Whole genome shotgun sequence of Vibrio superstes NBRC 103154.</title>
        <authorList>
            <person name="Hosoyama A."/>
            <person name="Uohara A."/>
            <person name="Ohji S."/>
            <person name="Ichikawa N."/>
        </authorList>
    </citation>
    <scope>NUCLEOTIDE SEQUENCE [LARGE SCALE GENOMIC DNA]</scope>
    <source>
        <strain evidence="2 3">NBRC 103154</strain>
    </source>
</reference>
<comment type="caution">
    <text evidence="2">The sequence shown here is derived from an EMBL/GenBank/DDBJ whole genome shotgun (WGS) entry which is preliminary data.</text>
</comment>
<keyword evidence="1" id="KW-1133">Transmembrane helix</keyword>
<proteinExistence type="predicted"/>
<accession>A0A511QUB9</accession>
<dbReference type="Proteomes" id="UP000321113">
    <property type="component" value="Unassembled WGS sequence"/>
</dbReference>
<evidence type="ECO:0000256" key="1">
    <source>
        <dbReference type="SAM" id="Phobius"/>
    </source>
</evidence>
<dbReference type="AlphaFoldDB" id="A0A511QUB9"/>
<keyword evidence="3" id="KW-1185">Reference proteome</keyword>
<dbReference type="RefSeq" id="WP_119011413.1">
    <property type="nucleotide sequence ID" value="NZ_BJXK01000015.1"/>
</dbReference>
<sequence>MYRNSRTSISSQQGNVYIIAIFVIVVMGMLALNLTRISWSNQDTLTREVLGTQAALLAQSGNEWALTHLFPLDEADDFDALEARCSSLGTSATEAANALVSNSGIACAKPSISCSIPDVDESLPEDLKYIQISTRAICNDGNVFEVEREETVWVRGIRNE</sequence>
<keyword evidence="1" id="KW-0812">Transmembrane</keyword>
<gene>
    <name evidence="2" type="ORF">VSU01S_31960</name>
</gene>
<evidence type="ECO:0000313" key="3">
    <source>
        <dbReference type="Proteomes" id="UP000321113"/>
    </source>
</evidence>
<organism evidence="2 3">
    <name type="scientific">Vibrio superstes NBRC 103154</name>
    <dbReference type="NCBI Taxonomy" id="1219062"/>
    <lineage>
        <taxon>Bacteria</taxon>
        <taxon>Pseudomonadati</taxon>
        <taxon>Pseudomonadota</taxon>
        <taxon>Gammaproteobacteria</taxon>
        <taxon>Vibrionales</taxon>
        <taxon>Vibrionaceae</taxon>
        <taxon>Vibrio</taxon>
    </lineage>
</organism>
<feature type="transmembrane region" description="Helical" evidence="1">
    <location>
        <begin position="16"/>
        <end position="35"/>
    </location>
</feature>
<evidence type="ECO:0000313" key="2">
    <source>
        <dbReference type="EMBL" id="GEM80951.1"/>
    </source>
</evidence>
<name>A0A511QUB9_9VIBR</name>
<dbReference type="OrthoDB" id="6401889at2"/>
<keyword evidence="1" id="KW-0472">Membrane</keyword>
<protein>
    <submittedName>
        <fullName evidence="2">MSHA biogenesis protein MshP</fullName>
    </submittedName>
</protein>
<dbReference type="EMBL" id="BJXK01000015">
    <property type="protein sequence ID" value="GEM80951.1"/>
    <property type="molecule type" value="Genomic_DNA"/>
</dbReference>